<dbReference type="RefSeq" id="WP_320422049.1">
    <property type="nucleotide sequence ID" value="NZ_JAXCLA010000002.1"/>
</dbReference>
<feature type="compositionally biased region" description="Low complexity" evidence="16">
    <location>
        <begin position="900"/>
        <end position="920"/>
    </location>
</feature>
<evidence type="ECO:0000256" key="2">
    <source>
        <dbReference type="ARBA" id="ARBA00004651"/>
    </source>
</evidence>
<evidence type="ECO:0000256" key="5">
    <source>
        <dbReference type="ARBA" id="ARBA00022553"/>
    </source>
</evidence>
<dbReference type="InterPro" id="IPR001789">
    <property type="entry name" value="Sig_transdc_resp-reg_receiver"/>
</dbReference>
<keyword evidence="8" id="KW-0547">Nucleotide-binding</keyword>
<evidence type="ECO:0000256" key="4">
    <source>
        <dbReference type="ARBA" id="ARBA00022475"/>
    </source>
</evidence>
<organism evidence="22 23">
    <name type="scientific">Roseateles agri</name>
    <dbReference type="NCBI Taxonomy" id="3098619"/>
    <lineage>
        <taxon>Bacteria</taxon>
        <taxon>Pseudomonadati</taxon>
        <taxon>Pseudomonadota</taxon>
        <taxon>Betaproteobacteria</taxon>
        <taxon>Burkholderiales</taxon>
        <taxon>Sphaerotilaceae</taxon>
        <taxon>Roseateles</taxon>
    </lineage>
</organism>
<evidence type="ECO:0000256" key="3">
    <source>
        <dbReference type="ARBA" id="ARBA00012438"/>
    </source>
</evidence>
<evidence type="ECO:0000256" key="9">
    <source>
        <dbReference type="ARBA" id="ARBA00022777"/>
    </source>
</evidence>
<dbReference type="PANTHER" id="PTHR45339">
    <property type="entry name" value="HYBRID SIGNAL TRANSDUCTION HISTIDINE KINASE J"/>
    <property type="match status" value="1"/>
</dbReference>
<dbReference type="CDD" id="cd17546">
    <property type="entry name" value="REC_hyHK_CKI1_RcsC-like"/>
    <property type="match status" value="1"/>
</dbReference>
<evidence type="ECO:0000256" key="6">
    <source>
        <dbReference type="ARBA" id="ARBA00022679"/>
    </source>
</evidence>
<dbReference type="Proteomes" id="UP001285263">
    <property type="component" value="Unassembled WGS sequence"/>
</dbReference>
<keyword evidence="13 17" id="KW-0472">Membrane</keyword>
<feature type="domain" description="Histidine kinase" evidence="18">
    <location>
        <begin position="412"/>
        <end position="633"/>
    </location>
</feature>
<dbReference type="InterPro" id="IPR003660">
    <property type="entry name" value="HAMP_dom"/>
</dbReference>
<protein>
    <recommendedName>
        <fullName evidence="3">histidine kinase</fullName>
        <ecNumber evidence="3">2.7.13.3</ecNumber>
    </recommendedName>
</protein>
<evidence type="ECO:0000259" key="19">
    <source>
        <dbReference type="PROSITE" id="PS50110"/>
    </source>
</evidence>
<evidence type="ECO:0000259" key="18">
    <source>
        <dbReference type="PROSITE" id="PS50109"/>
    </source>
</evidence>
<dbReference type="NCBIfam" id="TIGR00229">
    <property type="entry name" value="sensory_box"/>
    <property type="match status" value="1"/>
</dbReference>
<dbReference type="CDD" id="cd16922">
    <property type="entry name" value="HATPase_EvgS-ArcB-TorS-like"/>
    <property type="match status" value="1"/>
</dbReference>
<dbReference type="InterPro" id="IPR035965">
    <property type="entry name" value="PAS-like_dom_sf"/>
</dbReference>
<keyword evidence="10" id="KW-0067">ATP-binding</keyword>
<feature type="modified residue" description="Phosphohistidine" evidence="14">
    <location>
        <position position="977"/>
    </location>
</feature>
<dbReference type="InterPro" id="IPR011006">
    <property type="entry name" value="CheY-like_superfamily"/>
</dbReference>
<dbReference type="SMART" id="SM00387">
    <property type="entry name" value="HATPase_c"/>
    <property type="match status" value="1"/>
</dbReference>
<evidence type="ECO:0000256" key="1">
    <source>
        <dbReference type="ARBA" id="ARBA00000085"/>
    </source>
</evidence>
<feature type="domain" description="HPt" evidence="21">
    <location>
        <begin position="938"/>
        <end position="1036"/>
    </location>
</feature>
<keyword evidence="12" id="KW-0902">Two-component regulatory system</keyword>
<dbReference type="SUPFAM" id="SSF52172">
    <property type="entry name" value="CheY-like"/>
    <property type="match status" value="1"/>
</dbReference>
<feature type="transmembrane region" description="Helical" evidence="17">
    <location>
        <begin position="27"/>
        <end position="46"/>
    </location>
</feature>
<dbReference type="Pfam" id="PF01627">
    <property type="entry name" value="Hpt"/>
    <property type="match status" value="1"/>
</dbReference>
<dbReference type="InterPro" id="IPR008207">
    <property type="entry name" value="Sig_transdc_His_kin_Hpt_dom"/>
</dbReference>
<dbReference type="InterPro" id="IPR003594">
    <property type="entry name" value="HATPase_dom"/>
</dbReference>
<dbReference type="Pfam" id="PF00672">
    <property type="entry name" value="HAMP"/>
    <property type="match status" value="1"/>
</dbReference>
<evidence type="ECO:0000256" key="7">
    <source>
        <dbReference type="ARBA" id="ARBA00022692"/>
    </source>
</evidence>
<comment type="subcellular location">
    <subcellularLocation>
        <location evidence="2">Cell membrane</location>
        <topology evidence="2">Multi-pass membrane protein</topology>
    </subcellularLocation>
</comment>
<dbReference type="Gene3D" id="3.30.450.20">
    <property type="entry name" value="PAS domain"/>
    <property type="match status" value="1"/>
</dbReference>
<keyword evidence="5 15" id="KW-0597">Phosphoprotein</keyword>
<dbReference type="InterPro" id="IPR036641">
    <property type="entry name" value="HPT_dom_sf"/>
</dbReference>
<keyword evidence="7 17" id="KW-0812">Transmembrane</keyword>
<comment type="caution">
    <text evidence="22">The sequence shown here is derived from an EMBL/GenBank/DDBJ whole genome shotgun (WGS) entry which is preliminary data.</text>
</comment>
<dbReference type="InterPro" id="IPR036097">
    <property type="entry name" value="HisK_dim/P_sf"/>
</dbReference>
<dbReference type="PROSITE" id="PS50894">
    <property type="entry name" value="HPT"/>
    <property type="match status" value="1"/>
</dbReference>
<feature type="transmembrane region" description="Helical" evidence="17">
    <location>
        <begin position="165"/>
        <end position="187"/>
    </location>
</feature>
<evidence type="ECO:0000313" key="22">
    <source>
        <dbReference type="EMBL" id="MDY0744147.1"/>
    </source>
</evidence>
<keyword evidence="11 17" id="KW-1133">Transmembrane helix</keyword>
<dbReference type="SUPFAM" id="SSF47226">
    <property type="entry name" value="Histidine-containing phosphotransfer domain, HPT domain"/>
    <property type="match status" value="1"/>
</dbReference>
<evidence type="ECO:0000256" key="16">
    <source>
        <dbReference type="SAM" id="MobiDB-lite"/>
    </source>
</evidence>
<feature type="modified residue" description="4-aspartylphosphate" evidence="15">
    <location>
        <position position="824"/>
    </location>
</feature>
<dbReference type="Gene3D" id="6.10.340.10">
    <property type="match status" value="1"/>
</dbReference>
<dbReference type="CDD" id="cd00082">
    <property type="entry name" value="HisKA"/>
    <property type="match status" value="1"/>
</dbReference>
<dbReference type="Gene3D" id="3.30.565.10">
    <property type="entry name" value="Histidine kinase-like ATPase, C-terminal domain"/>
    <property type="match status" value="1"/>
</dbReference>
<dbReference type="PROSITE" id="PS50109">
    <property type="entry name" value="HIS_KIN"/>
    <property type="match status" value="1"/>
</dbReference>
<evidence type="ECO:0000259" key="20">
    <source>
        <dbReference type="PROSITE" id="PS50885"/>
    </source>
</evidence>
<evidence type="ECO:0000313" key="23">
    <source>
        <dbReference type="Proteomes" id="UP001285263"/>
    </source>
</evidence>
<dbReference type="SMART" id="SM00448">
    <property type="entry name" value="REC"/>
    <property type="match status" value="1"/>
</dbReference>
<reference evidence="22 23" key="1">
    <citation type="submission" date="2023-11" db="EMBL/GenBank/DDBJ databases">
        <title>Paucibacter sp. nov., isolated from fresh soil in Korea.</title>
        <authorList>
            <person name="Le N.T.T."/>
        </authorList>
    </citation>
    <scope>NUCLEOTIDE SEQUENCE [LARGE SCALE GENOMIC DNA]</scope>
    <source>
        <strain evidence="22 23">R3-3</strain>
    </source>
</reference>
<dbReference type="Pfam" id="PF00072">
    <property type="entry name" value="Response_reg"/>
    <property type="match status" value="1"/>
</dbReference>
<feature type="domain" description="Response regulatory" evidence="19">
    <location>
        <begin position="775"/>
        <end position="891"/>
    </location>
</feature>
<feature type="region of interest" description="Disordered" evidence="16">
    <location>
        <begin position="895"/>
        <end position="920"/>
    </location>
</feature>
<dbReference type="PROSITE" id="PS50885">
    <property type="entry name" value="HAMP"/>
    <property type="match status" value="1"/>
</dbReference>
<dbReference type="InterPro" id="IPR036890">
    <property type="entry name" value="HATPase_C_sf"/>
</dbReference>
<dbReference type="PROSITE" id="PS50110">
    <property type="entry name" value="RESPONSE_REGULATORY"/>
    <property type="match status" value="1"/>
</dbReference>
<keyword evidence="23" id="KW-1185">Reference proteome</keyword>
<accession>A0ABU5DG79</accession>
<dbReference type="SUPFAM" id="SSF55874">
    <property type="entry name" value="ATPase domain of HSP90 chaperone/DNA topoisomerase II/histidine kinase"/>
    <property type="match status" value="1"/>
</dbReference>
<evidence type="ECO:0000259" key="21">
    <source>
        <dbReference type="PROSITE" id="PS50894"/>
    </source>
</evidence>
<dbReference type="SUPFAM" id="SSF55785">
    <property type="entry name" value="PYP-like sensor domain (PAS domain)"/>
    <property type="match status" value="1"/>
</dbReference>
<evidence type="ECO:0000256" key="8">
    <source>
        <dbReference type="ARBA" id="ARBA00022741"/>
    </source>
</evidence>
<comment type="catalytic activity">
    <reaction evidence="1">
        <text>ATP + protein L-histidine = ADP + protein N-phospho-L-histidine.</text>
        <dbReference type="EC" id="2.7.13.3"/>
    </reaction>
</comment>
<name>A0ABU5DG79_9BURK</name>
<dbReference type="EMBL" id="JAXCLA010000002">
    <property type="protein sequence ID" value="MDY0744147.1"/>
    <property type="molecule type" value="Genomic_DNA"/>
</dbReference>
<evidence type="ECO:0000256" key="14">
    <source>
        <dbReference type="PROSITE-ProRule" id="PRU00110"/>
    </source>
</evidence>
<sequence>MATTYPGPPGAAPHMVSLSGQLLRRVFTWYAVLVLLAAGVQATLEYRAVRESITRDLENLQYSFTPGFQQALWNFDDPMAQTLTKGLTRFTVASGVSVTRVDGSLLIREGKVPTQDTSTLPFWKRPEVFVIPLRGLDRDEPDALIGQVTVYTAFSVISDRLKTSLIAMALNGLLVGTGLWVAVYLVVKRRLTRPLTGLAASIARLDMDGDADHHRPIDYPDRDELGLLVSTFNEVWGRLLQSKASLNQANQTLEATVASRTAELRATVQESGARAEALARREQELRHILENSPIAVRIVGWADKKMVFANARFHDMFQMSGDDGYANDIYRHAADFDRISVELESEQRASAPRMLELRDAHGQSIWAMVSVVRLTYGGKECSLGWFYDVTELREAREAAESAAQAKSDFLANMSHEIRTPMNGILGLSRMMLKTELDLRQRDHMKKIRASGDHLLGIINDILDFSKIEAGKLDIEAVEFSIDQLLQDIADMMAEKVQAKGLQFVVDVDASVPKVLVGDPLRFRQILINYCNNAIKFTEQGRITVVVRGETQTSSHVAIRCTVVDTGIGMSQEQQGRLFQSFSQVDASITRKYGGTGLGLAIAKRLAGLMGGTVGIQSSPDVGSRFWFTAMLGIPERTAQAGEPPPDRLLLLAPQAHAEMPFWTRNLGLAWEWAQRPDDHLEDYAVVVVDQSLCDESLRAKLQRPADAHDWPAVLVMGPDGDEVPEPFDGALQAPVDASRFHDELMRLRHRWQHVPDDDTDTGDDVEQVRALAGARVLLVEDNEINQEVACEMLRSAGFVVEVADDGQAALDRLDSAEFDVVLMDMQMPVMDGICATELIRRQSRFDKMPIVAMTANALQRDVERCLAAGMQDFVTKPIEPRRLWTALNTWVRPVERTGEAPPDAAPRPSSTATPADAPALPQLNGLNCTEGLSRVSGNRTLYLSLLRRFVNTQRNLTADIADALARGDIALAERLAHSARGVCGNIGARGLVPLAQAVERAVVAPTGAETLAPMLRALEQPLAALIAGLDRFFDAAAPQPAELAPAPQADQDQLDPVMAELTRLFEDDNPEALGYLEAHAAMLAPAMGPTLAALRASVAAFDFAEAQQIMRSWNDVQPEAVQYR</sequence>
<dbReference type="PRINTS" id="PR00344">
    <property type="entry name" value="BCTRLSENSOR"/>
</dbReference>
<dbReference type="InterPro" id="IPR000014">
    <property type="entry name" value="PAS"/>
</dbReference>
<dbReference type="Pfam" id="PF00512">
    <property type="entry name" value="HisKA"/>
    <property type="match status" value="1"/>
</dbReference>
<dbReference type="Gene3D" id="1.10.287.130">
    <property type="match status" value="1"/>
</dbReference>
<dbReference type="InterPro" id="IPR003661">
    <property type="entry name" value="HisK_dim/P_dom"/>
</dbReference>
<evidence type="ECO:0000256" key="10">
    <source>
        <dbReference type="ARBA" id="ARBA00022840"/>
    </source>
</evidence>
<evidence type="ECO:0000256" key="17">
    <source>
        <dbReference type="SAM" id="Phobius"/>
    </source>
</evidence>
<dbReference type="SMART" id="SM00388">
    <property type="entry name" value="HisKA"/>
    <property type="match status" value="1"/>
</dbReference>
<feature type="domain" description="HAMP" evidence="20">
    <location>
        <begin position="189"/>
        <end position="244"/>
    </location>
</feature>
<keyword evidence="6" id="KW-0808">Transferase</keyword>
<proteinExistence type="predicted"/>
<keyword evidence="9" id="KW-0418">Kinase</keyword>
<dbReference type="InterPro" id="IPR005467">
    <property type="entry name" value="His_kinase_dom"/>
</dbReference>
<keyword evidence="4" id="KW-1003">Cell membrane</keyword>
<evidence type="ECO:0000256" key="11">
    <source>
        <dbReference type="ARBA" id="ARBA00022989"/>
    </source>
</evidence>
<dbReference type="Gene3D" id="3.40.50.2300">
    <property type="match status" value="1"/>
</dbReference>
<evidence type="ECO:0000256" key="13">
    <source>
        <dbReference type="ARBA" id="ARBA00023136"/>
    </source>
</evidence>
<dbReference type="SUPFAM" id="SSF47384">
    <property type="entry name" value="Homodimeric domain of signal transducing histidine kinase"/>
    <property type="match status" value="1"/>
</dbReference>
<dbReference type="EC" id="2.7.13.3" evidence="3"/>
<dbReference type="SMART" id="SM00304">
    <property type="entry name" value="HAMP"/>
    <property type="match status" value="1"/>
</dbReference>
<dbReference type="InterPro" id="IPR004358">
    <property type="entry name" value="Sig_transdc_His_kin-like_C"/>
</dbReference>
<dbReference type="CDD" id="cd00130">
    <property type="entry name" value="PAS"/>
    <property type="match status" value="1"/>
</dbReference>
<dbReference type="Pfam" id="PF02518">
    <property type="entry name" value="HATPase_c"/>
    <property type="match status" value="1"/>
</dbReference>
<evidence type="ECO:0000256" key="12">
    <source>
        <dbReference type="ARBA" id="ARBA00023012"/>
    </source>
</evidence>
<dbReference type="Gene3D" id="1.20.120.160">
    <property type="entry name" value="HPT domain"/>
    <property type="match status" value="1"/>
</dbReference>
<dbReference type="PANTHER" id="PTHR45339:SF1">
    <property type="entry name" value="HYBRID SIGNAL TRANSDUCTION HISTIDINE KINASE J"/>
    <property type="match status" value="1"/>
</dbReference>
<evidence type="ECO:0000256" key="15">
    <source>
        <dbReference type="PROSITE-ProRule" id="PRU00169"/>
    </source>
</evidence>
<gene>
    <name evidence="22" type="ORF">SNE35_06505</name>
</gene>